<comment type="caution">
    <text evidence="2">The sequence shown here is derived from an EMBL/GenBank/DDBJ whole genome shotgun (WGS) entry which is preliminary data.</text>
</comment>
<reference evidence="2" key="1">
    <citation type="journal article" date="2022" name="bioRxiv">
        <title>Sequencing and chromosome-scale assembly of the giantPleurodeles waltlgenome.</title>
        <authorList>
            <person name="Brown T."/>
            <person name="Elewa A."/>
            <person name="Iarovenko S."/>
            <person name="Subramanian E."/>
            <person name="Araus A.J."/>
            <person name="Petzold A."/>
            <person name="Susuki M."/>
            <person name="Suzuki K.-i.T."/>
            <person name="Hayashi T."/>
            <person name="Toyoda A."/>
            <person name="Oliveira C."/>
            <person name="Osipova E."/>
            <person name="Leigh N.D."/>
            <person name="Simon A."/>
            <person name="Yun M.H."/>
        </authorList>
    </citation>
    <scope>NUCLEOTIDE SEQUENCE</scope>
    <source>
        <strain evidence="2">20211129_DDA</strain>
        <tissue evidence="2">Liver</tissue>
    </source>
</reference>
<evidence type="ECO:0000256" key="1">
    <source>
        <dbReference type="SAM" id="MobiDB-lite"/>
    </source>
</evidence>
<protein>
    <submittedName>
        <fullName evidence="2">Uncharacterized protein</fullName>
    </submittedName>
</protein>
<sequence length="99" mass="10132">MAEEKVRQALALLEQAGRMDLVRPEALGPLRLAHRALAGVVAAVMACSPPRAGKTASQVRRGGRAQEGPGRKSAAWGGRGAVKGGVAGGGLRGDPRRAE</sequence>
<feature type="region of interest" description="Disordered" evidence="1">
    <location>
        <begin position="50"/>
        <end position="99"/>
    </location>
</feature>
<organism evidence="2 3">
    <name type="scientific">Pleurodeles waltl</name>
    <name type="common">Iberian ribbed newt</name>
    <dbReference type="NCBI Taxonomy" id="8319"/>
    <lineage>
        <taxon>Eukaryota</taxon>
        <taxon>Metazoa</taxon>
        <taxon>Chordata</taxon>
        <taxon>Craniata</taxon>
        <taxon>Vertebrata</taxon>
        <taxon>Euteleostomi</taxon>
        <taxon>Amphibia</taxon>
        <taxon>Batrachia</taxon>
        <taxon>Caudata</taxon>
        <taxon>Salamandroidea</taxon>
        <taxon>Salamandridae</taxon>
        <taxon>Pleurodelinae</taxon>
        <taxon>Pleurodeles</taxon>
    </lineage>
</organism>
<name>A0AAV7SRA3_PLEWA</name>
<dbReference type="EMBL" id="JANPWB010000008">
    <property type="protein sequence ID" value="KAJ1166511.1"/>
    <property type="molecule type" value="Genomic_DNA"/>
</dbReference>
<accession>A0AAV7SRA3</accession>
<evidence type="ECO:0000313" key="3">
    <source>
        <dbReference type="Proteomes" id="UP001066276"/>
    </source>
</evidence>
<evidence type="ECO:0000313" key="2">
    <source>
        <dbReference type="EMBL" id="KAJ1166511.1"/>
    </source>
</evidence>
<dbReference type="Proteomes" id="UP001066276">
    <property type="component" value="Chromosome 4_2"/>
</dbReference>
<proteinExistence type="predicted"/>
<keyword evidence="3" id="KW-1185">Reference proteome</keyword>
<dbReference type="AlphaFoldDB" id="A0AAV7SRA3"/>
<gene>
    <name evidence="2" type="ORF">NDU88_006911</name>
</gene>
<feature type="compositionally biased region" description="Gly residues" evidence="1">
    <location>
        <begin position="77"/>
        <end position="92"/>
    </location>
</feature>